<feature type="signal peptide" evidence="2">
    <location>
        <begin position="1"/>
        <end position="25"/>
    </location>
</feature>
<evidence type="ECO:0000256" key="2">
    <source>
        <dbReference type="SAM" id="SignalP"/>
    </source>
</evidence>
<evidence type="ECO:0000313" key="4">
    <source>
        <dbReference type="EMBL" id="MEA5390135.1"/>
    </source>
</evidence>
<reference evidence="4 5" key="1">
    <citation type="submission" date="2023-12" db="EMBL/GenBank/DDBJ databases">
        <title>Baltic Sea Cyanobacteria.</title>
        <authorList>
            <person name="Delbaje E."/>
            <person name="Fewer D.P."/>
            <person name="Shishido T.K."/>
        </authorList>
    </citation>
    <scope>NUCLEOTIDE SEQUENCE [LARGE SCALE GENOMIC DNA]</scope>
    <source>
        <strain evidence="4 5">UHCC 0139</strain>
    </source>
</reference>
<sequence>MNKRRRLVAAVLGLGLCCSTPAAMATENLVFTSGAFRRSIPVADLEHLATTGEARGLLADVLRLGRQDPKQVSKLLNESVRLPIVLMSRLLNTRIGEAILARLARILFPLRAPEAGVPALRAAMVLGTYEGKGSLSAITFLRAYPTRELEVSIPALMALASKASSISELVRFFSESPLDGLRGSDPQAAPAPAPAPASPAPNAPAP</sequence>
<evidence type="ECO:0000256" key="1">
    <source>
        <dbReference type="SAM" id="MobiDB-lite"/>
    </source>
</evidence>
<keyword evidence="2" id="KW-0732">Signal</keyword>
<dbReference type="Proteomes" id="UP001304461">
    <property type="component" value="Unassembled WGS sequence"/>
</dbReference>
<feature type="region of interest" description="Disordered" evidence="1">
    <location>
        <begin position="181"/>
        <end position="206"/>
    </location>
</feature>
<dbReference type="RefSeq" id="WP_323304250.1">
    <property type="nucleotide sequence ID" value="NZ_JAYGHX010000001.1"/>
</dbReference>
<feature type="domain" description="DUF1400" evidence="3">
    <location>
        <begin position="25"/>
        <end position="151"/>
    </location>
</feature>
<feature type="chain" id="PRO_5047102081" evidence="2">
    <location>
        <begin position="26"/>
        <end position="206"/>
    </location>
</feature>
<dbReference type="Pfam" id="PF07176">
    <property type="entry name" value="DUF1400"/>
    <property type="match status" value="1"/>
</dbReference>
<organism evidence="4 5">
    <name type="scientific">Cyanobium gracile UHCC 0139</name>
    <dbReference type="NCBI Taxonomy" id="3110308"/>
    <lineage>
        <taxon>Bacteria</taxon>
        <taxon>Bacillati</taxon>
        <taxon>Cyanobacteriota</taxon>
        <taxon>Cyanophyceae</taxon>
        <taxon>Synechococcales</taxon>
        <taxon>Prochlorococcaceae</taxon>
        <taxon>Cyanobium</taxon>
    </lineage>
</organism>
<gene>
    <name evidence="4" type="ORF">VB738_02560</name>
</gene>
<keyword evidence="5" id="KW-1185">Reference proteome</keyword>
<dbReference type="GO" id="GO:0016787">
    <property type="term" value="F:hydrolase activity"/>
    <property type="evidence" value="ECO:0007669"/>
    <property type="project" value="UniProtKB-KW"/>
</dbReference>
<dbReference type="InterPro" id="IPR010802">
    <property type="entry name" value="DUF1400"/>
</dbReference>
<feature type="compositionally biased region" description="Pro residues" evidence="1">
    <location>
        <begin position="189"/>
        <end position="206"/>
    </location>
</feature>
<accession>A0ABU5RQS7</accession>
<keyword evidence="4" id="KW-0378">Hydrolase</keyword>
<proteinExistence type="predicted"/>
<evidence type="ECO:0000259" key="3">
    <source>
        <dbReference type="Pfam" id="PF07176"/>
    </source>
</evidence>
<name>A0ABU5RQS7_9CYAN</name>
<dbReference type="EMBL" id="JAYGHX010000001">
    <property type="protein sequence ID" value="MEA5390135.1"/>
    <property type="molecule type" value="Genomic_DNA"/>
</dbReference>
<comment type="caution">
    <text evidence="4">The sequence shown here is derived from an EMBL/GenBank/DDBJ whole genome shotgun (WGS) entry which is preliminary data.</text>
</comment>
<protein>
    <submittedName>
        <fullName evidence="4">Alpha/beta hydrolase</fullName>
    </submittedName>
</protein>
<evidence type="ECO:0000313" key="5">
    <source>
        <dbReference type="Proteomes" id="UP001304461"/>
    </source>
</evidence>